<sequence length="124" mass="13966">MIRKPYRASYERALGQLRAEGIGTLVTGDIDQVGGAPNWIAERARPFDLEIFAPLWQRSRIGILQALIRFRFETIVSCVDDSKLGPEWLSRRLDPEALRDLRGVSRSAGIDPTGEQGEYHTITL</sequence>
<reference evidence="2" key="2">
    <citation type="journal article" date="2014" name="ISME J.">
        <title>Microbial stratification in low pH oxic and suboxic macroscopic growths along an acid mine drainage.</title>
        <authorList>
            <person name="Mendez-Garcia C."/>
            <person name="Mesa V."/>
            <person name="Sprenger R.R."/>
            <person name="Richter M."/>
            <person name="Diez M.S."/>
            <person name="Solano J."/>
            <person name="Bargiela R."/>
            <person name="Golyshina O.V."/>
            <person name="Manteca A."/>
            <person name="Ramos J.L."/>
            <person name="Gallego J.R."/>
            <person name="Llorente I."/>
            <person name="Martins Dos Santos V.A."/>
            <person name="Jensen O.N."/>
            <person name="Pelaez A.I."/>
            <person name="Sanchez J."/>
            <person name="Ferrer M."/>
        </authorList>
    </citation>
    <scope>NUCLEOTIDE SEQUENCE</scope>
</reference>
<evidence type="ECO:0000313" key="2">
    <source>
        <dbReference type="EMBL" id="EQD37680.1"/>
    </source>
</evidence>
<comment type="caution">
    <text evidence="2">The sequence shown here is derived from an EMBL/GenBank/DDBJ whole genome shotgun (WGS) entry which is preliminary data.</text>
</comment>
<evidence type="ECO:0000259" key="1">
    <source>
        <dbReference type="Pfam" id="PF01902"/>
    </source>
</evidence>
<organism evidence="2">
    <name type="scientific">mine drainage metagenome</name>
    <dbReference type="NCBI Taxonomy" id="410659"/>
    <lineage>
        <taxon>unclassified sequences</taxon>
        <taxon>metagenomes</taxon>
        <taxon>ecological metagenomes</taxon>
    </lineage>
</organism>
<protein>
    <submittedName>
        <fullName evidence="2">ATP-binding protein</fullName>
    </submittedName>
</protein>
<feature type="domain" description="Diphthamide synthase" evidence="1">
    <location>
        <begin position="14"/>
        <end position="123"/>
    </location>
</feature>
<keyword evidence="2" id="KW-0067">ATP-binding</keyword>
<reference evidence="2" key="1">
    <citation type="submission" date="2013-08" db="EMBL/GenBank/DDBJ databases">
        <authorList>
            <person name="Mendez C."/>
            <person name="Richter M."/>
            <person name="Ferrer M."/>
            <person name="Sanchez J."/>
        </authorList>
    </citation>
    <scope>NUCLEOTIDE SEQUENCE</scope>
</reference>
<dbReference type="AlphaFoldDB" id="T1A768"/>
<keyword evidence="2" id="KW-0547">Nucleotide-binding</keyword>
<accession>T1A768</accession>
<gene>
    <name evidence="2" type="ORF">B1B_16031</name>
</gene>
<feature type="non-terminal residue" evidence="2">
    <location>
        <position position="124"/>
    </location>
</feature>
<name>T1A768_9ZZZZ</name>
<dbReference type="Gene3D" id="3.90.1490.10">
    <property type="entry name" value="putative n-type atp pyrophosphatase, domain 2"/>
    <property type="match status" value="1"/>
</dbReference>
<dbReference type="Pfam" id="PF01902">
    <property type="entry name" value="Diphthami_syn_2"/>
    <property type="match status" value="1"/>
</dbReference>
<proteinExistence type="predicted"/>
<dbReference type="SUPFAM" id="SSF52402">
    <property type="entry name" value="Adenine nucleotide alpha hydrolases-like"/>
    <property type="match status" value="1"/>
</dbReference>
<dbReference type="InterPro" id="IPR002761">
    <property type="entry name" value="Diphthami_syn_dom"/>
</dbReference>
<dbReference type="GO" id="GO:0005524">
    <property type="term" value="F:ATP binding"/>
    <property type="evidence" value="ECO:0007669"/>
    <property type="project" value="UniProtKB-KW"/>
</dbReference>
<dbReference type="EMBL" id="AUZY01010663">
    <property type="protein sequence ID" value="EQD37680.1"/>
    <property type="molecule type" value="Genomic_DNA"/>
</dbReference>